<dbReference type="PROSITE" id="PS51188">
    <property type="entry name" value="ZF_CR"/>
    <property type="match status" value="1"/>
</dbReference>
<keyword evidence="2" id="KW-0677">Repeat</keyword>
<dbReference type="GO" id="GO:0008270">
    <property type="term" value="F:zinc ion binding"/>
    <property type="evidence" value="ECO:0007669"/>
    <property type="project" value="UniProtKB-KW"/>
</dbReference>
<dbReference type="GO" id="GO:0051082">
    <property type="term" value="F:unfolded protein binding"/>
    <property type="evidence" value="ECO:0007669"/>
    <property type="project" value="InterPro"/>
</dbReference>
<feature type="zinc finger region" description="CR-type" evidence="5">
    <location>
        <begin position="223"/>
        <end position="297"/>
    </location>
</feature>
<dbReference type="SUPFAM" id="SSF49493">
    <property type="entry name" value="HSP40/DnaJ peptide-binding domain"/>
    <property type="match status" value="2"/>
</dbReference>
<sequence length="481" mass="53356">MGRFGRLGFLPKSLLQIHRRFLSTMVPDSQCVVDQRYRYGGISSLLRAVAYAPILYGCNTDAFQKPAKFSSLGGLLVKRHFHASGSSYATERDLYEILGVPKDASQDEIKKSFHALAKKHHPDANKSNPAAKRKFQEIRDAYETLRDPKTRAQYDAQLKVRFRSAEKGEHVANDSRGFSYAYEDPFSDSFHKIFSEIFEDETETFADDIQLEISLSFSEAAKGCTKRLSFDAKVPCDSCNGSGHPINARPKVCPMCKGVGRVTLPPFTSTCRACKGFGRIIKDNCLVCKGHGVVEGIKEVNITIPAGVDSGDTIRVPKAGNSGRRGGHPGNLIIGLKVAKDPVFVRDGADVYVDSHISFTKAMLGGKVDVPILSGTTQIKIPNGVQPGQLLVLRGKGLPKHSGLFDRGDQYVRFRIHFPSSVNEKQQTLLEEFAREELFYENSSSAKDNWWQHIVDQLAGSRFMQIAVLILILLLLNRTMI</sequence>
<dbReference type="GO" id="GO:0009408">
    <property type="term" value="P:response to heat"/>
    <property type="evidence" value="ECO:0007669"/>
    <property type="project" value="InterPro"/>
</dbReference>
<dbReference type="FunFam" id="2.60.260.20:FF:000005">
    <property type="entry name" value="Chaperone protein dnaJ 1, mitochondrial"/>
    <property type="match status" value="1"/>
</dbReference>
<dbReference type="Gene3D" id="6.20.20.10">
    <property type="match status" value="2"/>
</dbReference>
<reference evidence="8 9" key="1">
    <citation type="journal article" date="2019" name="Nat. Plants">
        <title>Stout camphor tree genome fills gaps in understanding of flowering plant genome evolution.</title>
        <authorList>
            <person name="Chaw S.M."/>
            <person name="Liu Y.C."/>
            <person name="Wu Y.W."/>
            <person name="Wang H.Y."/>
            <person name="Lin C.I."/>
            <person name="Wu C.S."/>
            <person name="Ke H.M."/>
            <person name="Chang L.Y."/>
            <person name="Hsu C.Y."/>
            <person name="Yang H.T."/>
            <person name="Sudianto E."/>
            <person name="Hsu M.H."/>
            <person name="Wu K.P."/>
            <person name="Wang L.N."/>
            <person name="Leebens-Mack J.H."/>
            <person name="Tsai I.J."/>
        </authorList>
    </citation>
    <scope>NUCLEOTIDE SEQUENCE [LARGE SCALE GENOMIC DNA]</scope>
    <source>
        <strain evidence="9">cv. Chaw 1501</strain>
        <tissue evidence="8">Young leaves</tissue>
    </source>
</reference>
<dbReference type="AlphaFoldDB" id="A0A3S3NZR8"/>
<dbReference type="PANTHER" id="PTHR43096:SF36">
    <property type="entry name" value="CHAPERONE PROTEIN DNAJ 1, MITOCHONDRIAL"/>
    <property type="match status" value="1"/>
</dbReference>
<dbReference type="Pfam" id="PF00684">
    <property type="entry name" value="DnaJ_CXXCXGXG"/>
    <property type="match status" value="1"/>
</dbReference>
<dbReference type="GO" id="GO:0042026">
    <property type="term" value="P:protein refolding"/>
    <property type="evidence" value="ECO:0007669"/>
    <property type="project" value="TreeGrafter"/>
</dbReference>
<dbReference type="CDD" id="cd06257">
    <property type="entry name" value="DnaJ"/>
    <property type="match status" value="1"/>
</dbReference>
<proteinExistence type="inferred from homology"/>
<dbReference type="Gene3D" id="2.60.260.20">
    <property type="entry name" value="Urease metallochaperone UreE, N-terminal domain"/>
    <property type="match status" value="2"/>
</dbReference>
<evidence type="ECO:0000256" key="5">
    <source>
        <dbReference type="PROSITE-ProRule" id="PRU00546"/>
    </source>
</evidence>
<keyword evidence="1 5" id="KW-0479">Metal-binding</keyword>
<dbReference type="Gene3D" id="1.10.287.110">
    <property type="entry name" value="DnaJ domain"/>
    <property type="match status" value="1"/>
</dbReference>
<organism evidence="8 9">
    <name type="scientific">Cinnamomum micranthum f. kanehirae</name>
    <dbReference type="NCBI Taxonomy" id="337451"/>
    <lineage>
        <taxon>Eukaryota</taxon>
        <taxon>Viridiplantae</taxon>
        <taxon>Streptophyta</taxon>
        <taxon>Embryophyta</taxon>
        <taxon>Tracheophyta</taxon>
        <taxon>Spermatophyta</taxon>
        <taxon>Magnoliopsida</taxon>
        <taxon>Magnoliidae</taxon>
        <taxon>Laurales</taxon>
        <taxon>Lauraceae</taxon>
        <taxon>Cinnamomum</taxon>
    </lineage>
</organism>
<dbReference type="OrthoDB" id="10256793at2759"/>
<dbReference type="Proteomes" id="UP000283530">
    <property type="component" value="Unassembled WGS sequence"/>
</dbReference>
<evidence type="ECO:0000256" key="4">
    <source>
        <dbReference type="ARBA" id="ARBA00022833"/>
    </source>
</evidence>
<dbReference type="InterPro" id="IPR001305">
    <property type="entry name" value="HSP_DnaJ_Cys-rich_dom"/>
</dbReference>
<evidence type="ECO:0000256" key="3">
    <source>
        <dbReference type="ARBA" id="ARBA00022771"/>
    </source>
</evidence>
<dbReference type="GO" id="GO:0005524">
    <property type="term" value="F:ATP binding"/>
    <property type="evidence" value="ECO:0007669"/>
    <property type="project" value="InterPro"/>
</dbReference>
<evidence type="ECO:0000313" key="8">
    <source>
        <dbReference type="EMBL" id="RWR89967.1"/>
    </source>
</evidence>
<name>A0A3S3NZR8_9MAGN</name>
<dbReference type="InterPro" id="IPR012724">
    <property type="entry name" value="DnaJ"/>
</dbReference>
<evidence type="ECO:0000256" key="2">
    <source>
        <dbReference type="ARBA" id="ARBA00022737"/>
    </source>
</evidence>
<protein>
    <submittedName>
        <fullName evidence="8">Chaperone protein dnaJ 1, mitochondrial isoform X1</fullName>
    </submittedName>
</protein>
<dbReference type="SUPFAM" id="SSF46565">
    <property type="entry name" value="Chaperone J-domain"/>
    <property type="match status" value="1"/>
</dbReference>
<dbReference type="HAMAP" id="MF_01152">
    <property type="entry name" value="DnaJ"/>
    <property type="match status" value="1"/>
</dbReference>
<dbReference type="STRING" id="337451.A0A3S3NZR8"/>
<feature type="domain" description="CR-type" evidence="7">
    <location>
        <begin position="223"/>
        <end position="297"/>
    </location>
</feature>
<dbReference type="InterPro" id="IPR018253">
    <property type="entry name" value="DnaJ_domain_CS"/>
</dbReference>
<accession>A0A3S3NZR8</accession>
<dbReference type="InterPro" id="IPR036410">
    <property type="entry name" value="HSP_DnaJ_Cys-rich_dom_sf"/>
</dbReference>
<dbReference type="PRINTS" id="PR00625">
    <property type="entry name" value="JDOMAIN"/>
</dbReference>
<evidence type="ECO:0000313" key="9">
    <source>
        <dbReference type="Proteomes" id="UP000283530"/>
    </source>
</evidence>
<dbReference type="Pfam" id="PF00226">
    <property type="entry name" value="DnaJ"/>
    <property type="match status" value="1"/>
</dbReference>
<evidence type="ECO:0000259" key="7">
    <source>
        <dbReference type="PROSITE" id="PS51188"/>
    </source>
</evidence>
<keyword evidence="9" id="KW-1185">Reference proteome</keyword>
<keyword evidence="4 5" id="KW-0862">Zinc</keyword>
<dbReference type="InterPro" id="IPR002939">
    <property type="entry name" value="DnaJ_C"/>
</dbReference>
<dbReference type="PROSITE" id="PS50076">
    <property type="entry name" value="DNAJ_2"/>
    <property type="match status" value="1"/>
</dbReference>
<dbReference type="GO" id="GO:0031072">
    <property type="term" value="F:heat shock protein binding"/>
    <property type="evidence" value="ECO:0007669"/>
    <property type="project" value="InterPro"/>
</dbReference>
<keyword evidence="3 5" id="KW-0863">Zinc-finger</keyword>
<dbReference type="CDD" id="cd10747">
    <property type="entry name" value="DnaJ_C"/>
    <property type="match status" value="1"/>
</dbReference>
<dbReference type="PROSITE" id="PS00636">
    <property type="entry name" value="DNAJ_1"/>
    <property type="match status" value="1"/>
</dbReference>
<dbReference type="PANTHER" id="PTHR43096">
    <property type="entry name" value="DNAJ HOMOLOG 1, MITOCHONDRIAL-RELATED"/>
    <property type="match status" value="1"/>
</dbReference>
<gene>
    <name evidence="8" type="ORF">CKAN_01904200</name>
</gene>
<dbReference type="CDD" id="cd10719">
    <property type="entry name" value="DnaJ_zf"/>
    <property type="match status" value="1"/>
</dbReference>
<evidence type="ECO:0000256" key="1">
    <source>
        <dbReference type="ARBA" id="ARBA00022723"/>
    </source>
</evidence>
<dbReference type="InterPro" id="IPR036869">
    <property type="entry name" value="J_dom_sf"/>
</dbReference>
<dbReference type="GO" id="GO:0005737">
    <property type="term" value="C:cytoplasm"/>
    <property type="evidence" value="ECO:0007669"/>
    <property type="project" value="TreeGrafter"/>
</dbReference>
<dbReference type="InterPro" id="IPR001623">
    <property type="entry name" value="DnaJ_domain"/>
</dbReference>
<dbReference type="EMBL" id="QPKB01000008">
    <property type="protein sequence ID" value="RWR89967.1"/>
    <property type="molecule type" value="Genomic_DNA"/>
</dbReference>
<dbReference type="SMART" id="SM00271">
    <property type="entry name" value="DnaJ"/>
    <property type="match status" value="1"/>
</dbReference>
<dbReference type="Pfam" id="PF01556">
    <property type="entry name" value="DnaJ_C"/>
    <property type="match status" value="1"/>
</dbReference>
<feature type="domain" description="J" evidence="6">
    <location>
        <begin position="93"/>
        <end position="158"/>
    </location>
</feature>
<dbReference type="SUPFAM" id="SSF57938">
    <property type="entry name" value="DnaJ/Hsp40 cysteine-rich domain"/>
    <property type="match status" value="1"/>
</dbReference>
<evidence type="ECO:0000259" key="6">
    <source>
        <dbReference type="PROSITE" id="PS50076"/>
    </source>
</evidence>
<comment type="caution">
    <text evidence="8">The sequence shown here is derived from an EMBL/GenBank/DDBJ whole genome shotgun (WGS) entry which is preliminary data.</text>
</comment>
<dbReference type="InterPro" id="IPR008971">
    <property type="entry name" value="HSP40/DnaJ_pept-bd"/>
</dbReference>